<protein>
    <submittedName>
        <fullName evidence="2">Uncharacterized protein</fullName>
    </submittedName>
</protein>
<evidence type="ECO:0000256" key="1">
    <source>
        <dbReference type="SAM" id="Phobius"/>
    </source>
</evidence>
<dbReference type="Proteomes" id="UP000054408">
    <property type="component" value="Unassembled WGS sequence"/>
</dbReference>
<gene>
    <name evidence="2" type="ORF">AMSG_10554</name>
</gene>
<keyword evidence="1" id="KW-1133">Transmembrane helix</keyword>
<dbReference type="EMBL" id="GL349492">
    <property type="protein sequence ID" value="KNC54898.1"/>
    <property type="molecule type" value="Genomic_DNA"/>
</dbReference>
<keyword evidence="3" id="KW-1185">Reference proteome</keyword>
<dbReference type="GeneID" id="25568753"/>
<feature type="transmembrane region" description="Helical" evidence="1">
    <location>
        <begin position="199"/>
        <end position="222"/>
    </location>
</feature>
<reference evidence="2 3" key="1">
    <citation type="submission" date="2010-05" db="EMBL/GenBank/DDBJ databases">
        <title>The Genome Sequence of Thecamonas trahens ATCC 50062.</title>
        <authorList>
            <consortium name="The Broad Institute Genome Sequencing Platform"/>
            <person name="Russ C."/>
            <person name="Cuomo C."/>
            <person name="Shea T."/>
            <person name="Young S.K."/>
            <person name="Zeng Q."/>
            <person name="Koehrsen M."/>
            <person name="Haas B."/>
            <person name="Borodovsky M."/>
            <person name="Guigo R."/>
            <person name="Alvarado L."/>
            <person name="Berlin A."/>
            <person name="Bochicchio J."/>
            <person name="Borenstein D."/>
            <person name="Chapman S."/>
            <person name="Chen Z."/>
            <person name="Freedman E."/>
            <person name="Gellesch M."/>
            <person name="Goldberg J."/>
            <person name="Griggs A."/>
            <person name="Gujja S."/>
            <person name="Heilman E."/>
            <person name="Heiman D."/>
            <person name="Hepburn T."/>
            <person name="Howarth C."/>
            <person name="Jen D."/>
            <person name="Larson L."/>
            <person name="Mehta T."/>
            <person name="Park D."/>
            <person name="Pearson M."/>
            <person name="Roberts A."/>
            <person name="Saif S."/>
            <person name="Shenoy N."/>
            <person name="Sisk P."/>
            <person name="Stolte C."/>
            <person name="Sykes S."/>
            <person name="Thomson T."/>
            <person name="Walk T."/>
            <person name="White J."/>
            <person name="Yandava C."/>
            <person name="Burger G."/>
            <person name="Gray M.W."/>
            <person name="Holland P.W.H."/>
            <person name="King N."/>
            <person name="Lang F.B.F."/>
            <person name="Roger A.J."/>
            <person name="Ruiz-Trillo I."/>
            <person name="Lander E."/>
            <person name="Nusbaum C."/>
        </authorList>
    </citation>
    <scope>NUCLEOTIDE SEQUENCE [LARGE SCALE GENOMIC DNA]</scope>
    <source>
        <strain evidence="2 3">ATCC 50062</strain>
    </source>
</reference>
<proteinExistence type="predicted"/>
<feature type="transmembrane region" description="Helical" evidence="1">
    <location>
        <begin position="6"/>
        <end position="23"/>
    </location>
</feature>
<sequence>MVLRAGVWMWLSMLALAMVMVAVQGRKLDWGVACARDNDCALNKHNVYCRTVSASQLRCVQCKDSDDCEKEEFCVQAIDLDIQGESFLRGQCAPKKDPLYNRCSASVTSANVALGTNDQLFCGAVSSWNPDNSAATIEWEGSCIDKTCYECAVGTVSPNGNRKCYTLEASGRGGFWGTWRAGAAESSIMGVNQNALAQILIVVAFFSACTFVALAAAIYLGYRGSVALKTD</sequence>
<dbReference type="RefSeq" id="XP_013753489.1">
    <property type="nucleotide sequence ID" value="XM_013898035.1"/>
</dbReference>
<evidence type="ECO:0000313" key="2">
    <source>
        <dbReference type="EMBL" id="KNC54898.1"/>
    </source>
</evidence>
<organism evidence="2 3">
    <name type="scientific">Thecamonas trahens ATCC 50062</name>
    <dbReference type="NCBI Taxonomy" id="461836"/>
    <lineage>
        <taxon>Eukaryota</taxon>
        <taxon>Apusozoa</taxon>
        <taxon>Apusomonadida</taxon>
        <taxon>Apusomonadidae</taxon>
        <taxon>Thecamonas</taxon>
    </lineage>
</organism>
<evidence type="ECO:0000313" key="3">
    <source>
        <dbReference type="Proteomes" id="UP000054408"/>
    </source>
</evidence>
<dbReference type="AlphaFoldDB" id="A0A0L0DTU4"/>
<keyword evidence="1" id="KW-0812">Transmembrane</keyword>
<name>A0A0L0DTU4_THETB</name>
<keyword evidence="1" id="KW-0472">Membrane</keyword>
<accession>A0A0L0DTU4</accession>